<dbReference type="Gene3D" id="1.10.10.60">
    <property type="entry name" value="Homeodomain-like"/>
    <property type="match status" value="1"/>
</dbReference>
<evidence type="ECO:0000313" key="2">
    <source>
        <dbReference type="EMBL" id="EKC39414.1"/>
    </source>
</evidence>
<feature type="region of interest" description="Disordered" evidence="1">
    <location>
        <begin position="352"/>
        <end position="415"/>
    </location>
</feature>
<feature type="compositionally biased region" description="Basic residues" evidence="1">
    <location>
        <begin position="660"/>
        <end position="672"/>
    </location>
</feature>
<dbReference type="PROSITE" id="PS50090">
    <property type="entry name" value="MYB_LIKE"/>
    <property type="match status" value="1"/>
</dbReference>
<dbReference type="PANTHER" id="PTHR16124:SF3">
    <property type="entry name" value="MIS18-BINDING PROTEIN 1"/>
    <property type="match status" value="1"/>
</dbReference>
<feature type="region of interest" description="Disordered" evidence="1">
    <location>
        <begin position="274"/>
        <end position="328"/>
    </location>
</feature>
<dbReference type="CDD" id="cd00167">
    <property type="entry name" value="SANT"/>
    <property type="match status" value="1"/>
</dbReference>
<dbReference type="EMBL" id="JH818754">
    <property type="protein sequence ID" value="EKC39414.1"/>
    <property type="molecule type" value="Genomic_DNA"/>
</dbReference>
<dbReference type="HOGENOM" id="CLU_380943_0_0_1"/>
<feature type="compositionally biased region" description="Basic and acidic residues" evidence="1">
    <location>
        <begin position="280"/>
        <end position="293"/>
    </location>
</feature>
<proteinExistence type="predicted"/>
<protein>
    <submittedName>
        <fullName evidence="2">Kinetochore-associated protein KNL-2-like protein</fullName>
    </submittedName>
</protein>
<feature type="compositionally biased region" description="Basic residues" evidence="1">
    <location>
        <begin position="294"/>
        <end position="313"/>
    </location>
</feature>
<feature type="compositionally biased region" description="Basic and acidic residues" evidence="1">
    <location>
        <begin position="360"/>
        <end position="370"/>
    </location>
</feature>
<accession>K1R771</accession>
<dbReference type="InterPro" id="IPR039110">
    <property type="entry name" value="KNL2-like"/>
</dbReference>
<feature type="compositionally biased region" description="Basic and acidic residues" evidence="1">
    <location>
        <begin position="673"/>
        <end position="682"/>
    </location>
</feature>
<dbReference type="AlphaFoldDB" id="K1R771"/>
<dbReference type="GO" id="GO:0000775">
    <property type="term" value="C:chromosome, centromeric region"/>
    <property type="evidence" value="ECO:0007669"/>
    <property type="project" value="TreeGrafter"/>
</dbReference>
<dbReference type="PANTHER" id="PTHR16124">
    <property type="entry name" value="MIS18-BINDING PROTEIN 1"/>
    <property type="match status" value="1"/>
</dbReference>
<dbReference type="InParanoid" id="K1R771"/>
<dbReference type="SUPFAM" id="SSF46689">
    <property type="entry name" value="Homeodomain-like"/>
    <property type="match status" value="1"/>
</dbReference>
<evidence type="ECO:0000256" key="1">
    <source>
        <dbReference type="SAM" id="MobiDB-lite"/>
    </source>
</evidence>
<reference evidence="2" key="1">
    <citation type="journal article" date="2012" name="Nature">
        <title>The oyster genome reveals stress adaptation and complexity of shell formation.</title>
        <authorList>
            <person name="Zhang G."/>
            <person name="Fang X."/>
            <person name="Guo X."/>
            <person name="Li L."/>
            <person name="Luo R."/>
            <person name="Xu F."/>
            <person name="Yang P."/>
            <person name="Zhang L."/>
            <person name="Wang X."/>
            <person name="Qi H."/>
            <person name="Xiong Z."/>
            <person name="Que H."/>
            <person name="Xie Y."/>
            <person name="Holland P.W."/>
            <person name="Paps J."/>
            <person name="Zhu Y."/>
            <person name="Wu F."/>
            <person name="Chen Y."/>
            <person name="Wang J."/>
            <person name="Peng C."/>
            <person name="Meng J."/>
            <person name="Yang L."/>
            <person name="Liu J."/>
            <person name="Wen B."/>
            <person name="Zhang N."/>
            <person name="Huang Z."/>
            <person name="Zhu Q."/>
            <person name="Feng Y."/>
            <person name="Mount A."/>
            <person name="Hedgecock D."/>
            <person name="Xu Z."/>
            <person name="Liu Y."/>
            <person name="Domazet-Loso T."/>
            <person name="Du Y."/>
            <person name="Sun X."/>
            <person name="Zhang S."/>
            <person name="Liu B."/>
            <person name="Cheng P."/>
            <person name="Jiang X."/>
            <person name="Li J."/>
            <person name="Fan D."/>
            <person name="Wang W."/>
            <person name="Fu W."/>
            <person name="Wang T."/>
            <person name="Wang B."/>
            <person name="Zhang J."/>
            <person name="Peng Z."/>
            <person name="Li Y."/>
            <person name="Li N."/>
            <person name="Wang J."/>
            <person name="Chen M."/>
            <person name="He Y."/>
            <person name="Tan F."/>
            <person name="Song X."/>
            <person name="Zheng Q."/>
            <person name="Huang R."/>
            <person name="Yang H."/>
            <person name="Du X."/>
            <person name="Chen L."/>
            <person name="Yang M."/>
            <person name="Gaffney P.M."/>
            <person name="Wang S."/>
            <person name="Luo L."/>
            <person name="She Z."/>
            <person name="Ming Y."/>
            <person name="Huang W."/>
            <person name="Zhang S."/>
            <person name="Huang B."/>
            <person name="Zhang Y."/>
            <person name="Qu T."/>
            <person name="Ni P."/>
            <person name="Miao G."/>
            <person name="Wang J."/>
            <person name="Wang Q."/>
            <person name="Steinberg C.E."/>
            <person name="Wang H."/>
            <person name="Li N."/>
            <person name="Qian L."/>
            <person name="Zhang G."/>
            <person name="Li Y."/>
            <person name="Yang H."/>
            <person name="Liu X."/>
            <person name="Wang J."/>
            <person name="Yin Y."/>
            <person name="Wang J."/>
        </authorList>
    </citation>
    <scope>NUCLEOTIDE SEQUENCE [LARGE SCALE GENOMIC DNA]</scope>
    <source>
        <strain evidence="2">05x7-T-G4-1.051#20</strain>
    </source>
</reference>
<name>K1R771_MAGGI</name>
<feature type="region of interest" description="Disordered" evidence="1">
    <location>
        <begin position="552"/>
        <end position="573"/>
    </location>
</feature>
<dbReference type="InterPro" id="IPR001005">
    <property type="entry name" value="SANT/Myb"/>
</dbReference>
<feature type="compositionally biased region" description="Basic residues" evidence="1">
    <location>
        <begin position="371"/>
        <end position="382"/>
    </location>
</feature>
<feature type="compositionally biased region" description="Basic and acidic residues" evidence="1">
    <location>
        <begin position="702"/>
        <end position="712"/>
    </location>
</feature>
<gene>
    <name evidence="2" type="ORF">CGI_10013350</name>
</gene>
<dbReference type="SMART" id="SM00717">
    <property type="entry name" value="SANT"/>
    <property type="match status" value="1"/>
</dbReference>
<sequence>MFLQERFYPAHRSTEPQCFLSGSRSADPSSFDPASRSFCSSTPLYRHYDQQDRALSVIPQCLTQRYQKHSLQSQSCRPMLIHNSFSDNSFEYRSSLRNSVGVHRGWRSMVHQPSDVPTKSCSVDLCQDGYCHNPHTGPSVTRRGSFPPLVTAPASWVDDVIEENNGDRVISTSDEVEEGESYGNTSDVYPLTQNTVYIFTPKVIAPATEEKRIGHLPNEDAHQAEVQSLYSWIIKLLPDKSGPCVEGKLRIAAKSPDPELSDDDVDNDDISLLEETLTPSEDKRTPEAASVKESKRKVGRPKKMIAKKPVTRARKSDDGKKTLPAKISPPKNVKKKKIVNEDVVHVNGDVNLVEETPNPSEDKPITEVKESKKKVGRPKKGIAKLPVTRIRKLDKGKKVSPPTDKSQPKEKPPPNSLVTFDLFLVVYTPNGKMIQLDTVQTTRSGRAVKPVVAWYTGQSVSIDPDTNSYVVKYRTQSAESFHKDMAQFFKKEKGKENEVTQQSEVTWTKEEVTRFNLIVRNLNQDDPDFWNKIMNYVRTKTIEECQEHFYTAMSSRKRPSKPQNSAKDPKEHEVALTAKRGTLKRKQQLRDLIPRLSEDQQDDVFAELSKRNPHIMNKVFTPMTRINMDPVSTKKTPSSGLTADPKINRKDADQYIHKMNIQRRKLGNKKTKPSKDKVKDKTPVPNKKLFGKSDDLQSLLMERCDADSNHDDSDQESDYYFSEEGDV</sequence>
<feature type="compositionally biased region" description="Basic and acidic residues" evidence="1">
    <location>
        <begin position="646"/>
        <end position="656"/>
    </location>
</feature>
<feature type="compositionally biased region" description="Acidic residues" evidence="1">
    <location>
        <begin position="713"/>
        <end position="727"/>
    </location>
</feature>
<organism evidence="2">
    <name type="scientific">Magallana gigas</name>
    <name type="common">Pacific oyster</name>
    <name type="synonym">Crassostrea gigas</name>
    <dbReference type="NCBI Taxonomy" id="29159"/>
    <lineage>
        <taxon>Eukaryota</taxon>
        <taxon>Metazoa</taxon>
        <taxon>Spiralia</taxon>
        <taxon>Lophotrochozoa</taxon>
        <taxon>Mollusca</taxon>
        <taxon>Bivalvia</taxon>
        <taxon>Autobranchia</taxon>
        <taxon>Pteriomorphia</taxon>
        <taxon>Ostreida</taxon>
        <taxon>Ostreoidea</taxon>
        <taxon>Ostreidae</taxon>
        <taxon>Magallana</taxon>
    </lineage>
</organism>
<dbReference type="InterPro" id="IPR009057">
    <property type="entry name" value="Homeodomain-like_sf"/>
</dbReference>
<feature type="region of interest" description="Disordered" evidence="1">
    <location>
        <begin position="628"/>
        <end position="727"/>
    </location>
</feature>